<feature type="signal peptide" evidence="1">
    <location>
        <begin position="1"/>
        <end position="25"/>
    </location>
</feature>
<name>A0AAD3CFA7_9STRA</name>
<dbReference type="EMBL" id="BLLK01000020">
    <property type="protein sequence ID" value="GFH44756.1"/>
    <property type="molecule type" value="Genomic_DNA"/>
</dbReference>
<feature type="chain" id="PRO_5041936944" evidence="1">
    <location>
        <begin position="26"/>
        <end position="86"/>
    </location>
</feature>
<protein>
    <submittedName>
        <fullName evidence="2">Uncharacterized protein</fullName>
    </submittedName>
</protein>
<keyword evidence="3" id="KW-1185">Reference proteome</keyword>
<comment type="caution">
    <text evidence="2">The sequence shown here is derived from an EMBL/GenBank/DDBJ whole genome shotgun (WGS) entry which is preliminary data.</text>
</comment>
<dbReference type="AlphaFoldDB" id="A0AAD3CFA7"/>
<proteinExistence type="predicted"/>
<accession>A0AAD3CFA7</accession>
<keyword evidence="1" id="KW-0732">Signal</keyword>
<sequence>MKMNPASMLLAITTVAILLMNPADAFLMRQKNRLDYINNPTQTKVHIDRKRIKNEKEKIPVLKASNIVRDSILDMCAVLVGRLIIG</sequence>
<organism evidence="2 3">
    <name type="scientific">Chaetoceros tenuissimus</name>
    <dbReference type="NCBI Taxonomy" id="426638"/>
    <lineage>
        <taxon>Eukaryota</taxon>
        <taxon>Sar</taxon>
        <taxon>Stramenopiles</taxon>
        <taxon>Ochrophyta</taxon>
        <taxon>Bacillariophyta</taxon>
        <taxon>Coscinodiscophyceae</taxon>
        <taxon>Chaetocerotophycidae</taxon>
        <taxon>Chaetocerotales</taxon>
        <taxon>Chaetocerotaceae</taxon>
        <taxon>Chaetoceros</taxon>
    </lineage>
</organism>
<reference evidence="2 3" key="1">
    <citation type="journal article" date="2021" name="Sci. Rep.">
        <title>The genome of the diatom Chaetoceros tenuissimus carries an ancient integrated fragment of an extant virus.</title>
        <authorList>
            <person name="Hongo Y."/>
            <person name="Kimura K."/>
            <person name="Takaki Y."/>
            <person name="Yoshida Y."/>
            <person name="Baba S."/>
            <person name="Kobayashi G."/>
            <person name="Nagasaki K."/>
            <person name="Hano T."/>
            <person name="Tomaru Y."/>
        </authorList>
    </citation>
    <scope>NUCLEOTIDE SEQUENCE [LARGE SCALE GENOMIC DNA]</scope>
    <source>
        <strain evidence="2 3">NIES-3715</strain>
    </source>
</reference>
<evidence type="ECO:0000313" key="2">
    <source>
        <dbReference type="EMBL" id="GFH44756.1"/>
    </source>
</evidence>
<gene>
    <name evidence="2" type="ORF">CTEN210_01230</name>
</gene>
<evidence type="ECO:0000256" key="1">
    <source>
        <dbReference type="SAM" id="SignalP"/>
    </source>
</evidence>
<evidence type="ECO:0000313" key="3">
    <source>
        <dbReference type="Proteomes" id="UP001054902"/>
    </source>
</evidence>
<dbReference type="Proteomes" id="UP001054902">
    <property type="component" value="Unassembled WGS sequence"/>
</dbReference>